<comment type="caution">
    <text evidence="5">The sequence shown here is derived from an EMBL/GenBank/DDBJ whole genome shotgun (WGS) entry which is preliminary data.</text>
</comment>
<accession>A0A2B7WF56</accession>
<dbReference type="PANTHER" id="PTHR36427:SF3">
    <property type="entry name" value="LARGE RIBOSOMAL SUBUNIT PROTEIN UL1M"/>
    <property type="match status" value="1"/>
</dbReference>
<dbReference type="Pfam" id="PF00687">
    <property type="entry name" value="Ribosomal_L1"/>
    <property type="match status" value="1"/>
</dbReference>
<evidence type="ECO:0000313" key="6">
    <source>
        <dbReference type="Proteomes" id="UP000223968"/>
    </source>
</evidence>
<evidence type="ECO:0000256" key="3">
    <source>
        <dbReference type="ARBA" id="ARBA00023274"/>
    </source>
</evidence>
<dbReference type="InterPro" id="IPR028364">
    <property type="entry name" value="Ribosomal_uL1/biogenesis"/>
</dbReference>
<keyword evidence="2 5" id="KW-0689">Ribosomal protein</keyword>
<dbReference type="SUPFAM" id="SSF56808">
    <property type="entry name" value="Ribosomal protein L1"/>
    <property type="match status" value="1"/>
</dbReference>
<evidence type="ECO:0000313" key="5">
    <source>
        <dbReference type="EMBL" id="PGG95208.1"/>
    </source>
</evidence>
<dbReference type="CDD" id="cd00403">
    <property type="entry name" value="Ribosomal_L1"/>
    <property type="match status" value="1"/>
</dbReference>
<organism evidence="5 6">
    <name type="scientific">Helicocarpus griseus UAMH5409</name>
    <dbReference type="NCBI Taxonomy" id="1447875"/>
    <lineage>
        <taxon>Eukaryota</taxon>
        <taxon>Fungi</taxon>
        <taxon>Dikarya</taxon>
        <taxon>Ascomycota</taxon>
        <taxon>Pezizomycotina</taxon>
        <taxon>Eurotiomycetes</taxon>
        <taxon>Eurotiomycetidae</taxon>
        <taxon>Onygenales</taxon>
        <taxon>Ajellomycetaceae</taxon>
        <taxon>Helicocarpus</taxon>
    </lineage>
</organism>
<dbReference type="AlphaFoldDB" id="A0A2B7WF56"/>
<sequence length="301" mass="33165">MATPSRYMFPLTRGIVSAFRSPIRPSNPALLPFLCPVQQQQQQARNAVTRAKSKKNAKSKKKFKTYIQHNMKDAIQFTLCDAMRWIRAFEAGRPLESVKYEVHVRLRSLRGGAVLRNQLRLPHSVQPLARVCVICPPGSRAAKEAASVGAEVIGEEEVFEEIKKENINFDLCICHTSSLQAMNKAGLGRILGPKGLMPTPKMGTVVDDVARTVQNMRGGTSYRERMGVVRIAVGQLGFSPEQLKQNIVAFISQLKKDVAAMDETSKDVLEVVLSSTNSPGFSLNGDFRSPDSPPVHALTGH</sequence>
<proteinExistence type="inferred from homology"/>
<dbReference type="GO" id="GO:0005762">
    <property type="term" value="C:mitochondrial large ribosomal subunit"/>
    <property type="evidence" value="ECO:0007669"/>
    <property type="project" value="TreeGrafter"/>
</dbReference>
<keyword evidence="6" id="KW-1185">Reference proteome</keyword>
<protein>
    <submittedName>
        <fullName evidence="5">Ribosomal protein L1</fullName>
    </submittedName>
</protein>
<dbReference type="InterPro" id="IPR016095">
    <property type="entry name" value="Ribosomal_uL1_3-a/b-sand"/>
</dbReference>
<dbReference type="PANTHER" id="PTHR36427">
    <property type="entry name" value="54S RIBOSOMAL PROTEIN L1, MITOCHONDRIAL"/>
    <property type="match status" value="1"/>
</dbReference>
<dbReference type="Proteomes" id="UP000223968">
    <property type="component" value="Unassembled WGS sequence"/>
</dbReference>
<dbReference type="OrthoDB" id="1747252at2759"/>
<comment type="similarity">
    <text evidence="1">Belongs to the universal ribosomal protein uL1 family.</text>
</comment>
<dbReference type="STRING" id="1447875.A0A2B7WF56"/>
<keyword evidence="3" id="KW-0687">Ribonucleoprotein</keyword>
<feature type="region of interest" description="Disordered" evidence="4">
    <location>
        <begin position="280"/>
        <end position="301"/>
    </location>
</feature>
<dbReference type="InterPro" id="IPR023674">
    <property type="entry name" value="Ribosomal_uL1-like"/>
</dbReference>
<evidence type="ECO:0000256" key="2">
    <source>
        <dbReference type="ARBA" id="ARBA00022980"/>
    </source>
</evidence>
<evidence type="ECO:0000256" key="4">
    <source>
        <dbReference type="SAM" id="MobiDB-lite"/>
    </source>
</evidence>
<dbReference type="Gene3D" id="3.40.50.790">
    <property type="match status" value="1"/>
</dbReference>
<reference evidence="5 6" key="1">
    <citation type="submission" date="2017-10" db="EMBL/GenBank/DDBJ databases">
        <title>Comparative genomics in systemic dimorphic fungi from Ajellomycetaceae.</title>
        <authorList>
            <person name="Munoz J.F."/>
            <person name="Mcewen J.G."/>
            <person name="Clay O.K."/>
            <person name="Cuomo C.A."/>
        </authorList>
    </citation>
    <scope>NUCLEOTIDE SEQUENCE [LARGE SCALE GENOMIC DNA]</scope>
    <source>
        <strain evidence="5 6">UAMH5409</strain>
    </source>
</reference>
<evidence type="ECO:0000256" key="1">
    <source>
        <dbReference type="ARBA" id="ARBA00010531"/>
    </source>
</evidence>
<dbReference type="Gene3D" id="3.30.190.20">
    <property type="match status" value="1"/>
</dbReference>
<name>A0A2B7WF56_9EURO</name>
<dbReference type="GO" id="GO:0003735">
    <property type="term" value="F:structural constituent of ribosome"/>
    <property type="evidence" value="ECO:0007669"/>
    <property type="project" value="TreeGrafter"/>
</dbReference>
<gene>
    <name evidence="5" type="ORF">AJ79_10190</name>
</gene>
<dbReference type="EMBL" id="PDNB01000379">
    <property type="protein sequence ID" value="PGG95208.1"/>
    <property type="molecule type" value="Genomic_DNA"/>
</dbReference>
<dbReference type="FunFam" id="3.40.50.790:FF:000001">
    <property type="entry name" value="50S ribosomal protein L1"/>
    <property type="match status" value="1"/>
</dbReference>